<name>A0A0S2W0A9_9FIRM</name>
<dbReference type="InterPro" id="IPR033932">
    <property type="entry name" value="YtcJ-like"/>
</dbReference>
<gene>
    <name evidence="2" type="ORF">IB211_00400</name>
</gene>
<dbReference type="InterPro" id="IPR011059">
    <property type="entry name" value="Metal-dep_hydrolase_composite"/>
</dbReference>
<dbReference type="SUPFAM" id="SSF51338">
    <property type="entry name" value="Composite domain of metallo-dependent hydrolases"/>
    <property type="match status" value="1"/>
</dbReference>
<dbReference type="SUPFAM" id="SSF51556">
    <property type="entry name" value="Metallo-dependent hydrolases"/>
    <property type="match status" value="1"/>
</dbReference>
<proteinExistence type="predicted"/>
<dbReference type="Gene3D" id="2.30.40.10">
    <property type="entry name" value="Urease, subunit C, domain 1"/>
    <property type="match status" value="1"/>
</dbReference>
<dbReference type="Gene3D" id="3.10.310.70">
    <property type="match status" value="1"/>
</dbReference>
<reference evidence="2 3" key="1">
    <citation type="journal article" date="2015" name="Nat. Commun.">
        <title>Production of butyrate from lysine and the Amadori product fructoselysine by a human gut commensal.</title>
        <authorList>
            <person name="Bui T.P."/>
            <person name="Ritari J."/>
            <person name="Boeren S."/>
            <person name="de Waard P."/>
            <person name="Plugge C.M."/>
            <person name="de Vos W.M."/>
        </authorList>
    </citation>
    <scope>NUCLEOTIDE SEQUENCE [LARGE SCALE GENOMIC DNA]</scope>
    <source>
        <strain evidence="2 3">AF211</strain>
    </source>
</reference>
<protein>
    <recommendedName>
        <fullName evidence="1">Amidohydrolase 3 domain-containing protein</fullName>
    </recommendedName>
</protein>
<dbReference type="RefSeq" id="WP_275077681.1">
    <property type="nucleotide sequence ID" value="NZ_CP011307.1"/>
</dbReference>
<dbReference type="GO" id="GO:0016810">
    <property type="term" value="F:hydrolase activity, acting on carbon-nitrogen (but not peptide) bonds"/>
    <property type="evidence" value="ECO:0007669"/>
    <property type="project" value="InterPro"/>
</dbReference>
<sequence>MLGCLTDTAASIVRSIIPAWTDDQLKQASLLAQEQLFSYGFTSALDAGVSVHQLDLYKELYEDGSLKLRLYPLIMLSSTEGAEADYIRTTSPTGMLYDDHLHVAGVKIIGDGSLGARSSAMLEDYSDRAGYKGEYRFTDEEAYQVIKLAYDNGYQTGVHAIGDGTNHQVLDVYERLMQENPREDPRMRIEHFQIVTPDDIDRAIELGVLPAMQFTHATSDWLMAEDRVGSERIKSSYAWRTIIDKGSIIVGGSDAPVELVNPYHGLYAGVTRMDKDCQPEGGWYANEKVTREEALKAFTLWAAYGQFEEDIKGSLEAGKLADFVVIDRDYMTCPETDIKDIQALMTVSGGEVVYTRDISVPTVTWQGKPITFNADLLVENGTISVPVGDVVSFIGASLEKKDGQAAVTYGEKSVSLPLRTVGGVDYVGVRPLFEGIGYSVTWCQSSMTASTSRMSAAEAAEPAAGEKPVDEYSFGLGNFDGTVGAFCDVIMTGTKDLAFSDPFYPEDEPVLTPYVAKKCENYGVKYYIDKDLLLTKLFASVDMDGAWVYILYQDDAVLDAYLALKAEEKEYIAAGTYTEEVQVDLATRYGKLMGYSDEHIAESIGA</sequence>
<dbReference type="eggNOG" id="COG1574">
    <property type="taxonomic scope" value="Bacteria"/>
</dbReference>
<dbReference type="PATRIC" id="fig|1297617.4.peg.404"/>
<dbReference type="Proteomes" id="UP000064844">
    <property type="component" value="Chromosome"/>
</dbReference>
<evidence type="ECO:0000313" key="3">
    <source>
        <dbReference type="Proteomes" id="UP000064844"/>
    </source>
</evidence>
<dbReference type="EMBL" id="CP011307">
    <property type="protein sequence ID" value="ALP92795.1"/>
    <property type="molecule type" value="Genomic_DNA"/>
</dbReference>
<evidence type="ECO:0000259" key="1">
    <source>
        <dbReference type="Pfam" id="PF07969"/>
    </source>
</evidence>
<accession>A0A0S2W0A9</accession>
<dbReference type="InterPro" id="IPR032466">
    <property type="entry name" value="Metal_Hydrolase"/>
</dbReference>
<dbReference type="InterPro" id="IPR013108">
    <property type="entry name" value="Amidohydro_3"/>
</dbReference>
<organism evidence="2 3">
    <name type="scientific">Intestinimonas butyriciproducens</name>
    <dbReference type="NCBI Taxonomy" id="1297617"/>
    <lineage>
        <taxon>Bacteria</taxon>
        <taxon>Bacillati</taxon>
        <taxon>Bacillota</taxon>
        <taxon>Clostridia</taxon>
        <taxon>Eubacteriales</taxon>
        <taxon>Intestinimonas</taxon>
    </lineage>
</organism>
<dbReference type="STRING" id="1297617.IB211_00400"/>
<keyword evidence="3" id="KW-1185">Reference proteome</keyword>
<reference evidence="3" key="2">
    <citation type="submission" date="2015-04" db="EMBL/GenBank/DDBJ databases">
        <title>A butyrogenic pathway from the amino acid lysine in a human gut commensal.</title>
        <authorList>
            <person name="de Vos W.M."/>
            <person name="Bui N.T.P."/>
            <person name="Plugge C.M."/>
            <person name="Ritari J."/>
        </authorList>
    </citation>
    <scope>NUCLEOTIDE SEQUENCE [LARGE SCALE GENOMIC DNA]</scope>
    <source>
        <strain evidence="3">AF211</strain>
    </source>
</reference>
<evidence type="ECO:0000313" key="2">
    <source>
        <dbReference type="EMBL" id="ALP92795.1"/>
    </source>
</evidence>
<dbReference type="KEGG" id="ibu:IB211_00400"/>
<dbReference type="Pfam" id="PF07969">
    <property type="entry name" value="Amidohydro_3"/>
    <property type="match status" value="1"/>
</dbReference>
<dbReference type="CDD" id="cd01300">
    <property type="entry name" value="YtcJ_like"/>
    <property type="match status" value="1"/>
</dbReference>
<dbReference type="AlphaFoldDB" id="A0A0S2W0A9"/>
<dbReference type="Gene3D" id="3.20.20.140">
    <property type="entry name" value="Metal-dependent hydrolases"/>
    <property type="match status" value="1"/>
</dbReference>
<dbReference type="PANTHER" id="PTHR22642:SF2">
    <property type="entry name" value="PROTEIN LONG AFTER FAR-RED 3"/>
    <property type="match status" value="1"/>
</dbReference>
<dbReference type="PANTHER" id="PTHR22642">
    <property type="entry name" value="IMIDAZOLONEPROPIONASE"/>
    <property type="match status" value="1"/>
</dbReference>
<feature type="domain" description="Amidohydrolase 3" evidence="1">
    <location>
        <begin position="2"/>
        <end position="354"/>
    </location>
</feature>